<dbReference type="SMART" id="SM00236">
    <property type="entry name" value="fCBD"/>
    <property type="match status" value="1"/>
</dbReference>
<dbReference type="OrthoDB" id="70316at2759"/>
<dbReference type="GO" id="GO:0045493">
    <property type="term" value="P:xylan catabolic process"/>
    <property type="evidence" value="ECO:0007669"/>
    <property type="project" value="UniProtKB-KW"/>
</dbReference>
<keyword evidence="5" id="KW-0378">Hydrolase</keyword>
<dbReference type="GO" id="GO:0030248">
    <property type="term" value="F:cellulose binding"/>
    <property type="evidence" value="ECO:0007669"/>
    <property type="project" value="InterPro"/>
</dbReference>
<organism evidence="5 6">
    <name type="scientific">Lachnellula hyalina</name>
    <dbReference type="NCBI Taxonomy" id="1316788"/>
    <lineage>
        <taxon>Eukaryota</taxon>
        <taxon>Fungi</taxon>
        <taxon>Dikarya</taxon>
        <taxon>Ascomycota</taxon>
        <taxon>Pezizomycotina</taxon>
        <taxon>Leotiomycetes</taxon>
        <taxon>Helotiales</taxon>
        <taxon>Lachnaceae</taxon>
        <taxon>Lachnellula</taxon>
    </lineage>
</organism>
<proteinExistence type="predicted"/>
<feature type="domain" description="CBM1" evidence="4">
    <location>
        <begin position="19"/>
        <end position="55"/>
    </location>
</feature>
<feature type="signal peptide" evidence="3">
    <location>
        <begin position="1"/>
        <end position="19"/>
    </location>
</feature>
<sequence>MLSVSLSLLALSSATVVYAQAAGYAQCGGVSWQGATTCAAGYTCTVSSEYYSQCLPGSDSASTTTLGTGSATPTSSSGSSPTNGPGTTLQTGYYWIRAVEDPNFHKYLQTSPEYTPGTALLADYTTAGQFQIVDGQLVELITGGLLYAVVEPQANSTVSKLSLSFGTEMNTYGTFAFSGDAVQWSIPSISRPNLSAWLVCENQTLWINLGAYAYMTPAGCADETIHYYNGATAVS</sequence>
<dbReference type="RefSeq" id="XP_031003702.1">
    <property type="nucleotide sequence ID" value="XM_031150778.1"/>
</dbReference>
<evidence type="ECO:0000256" key="1">
    <source>
        <dbReference type="ARBA" id="ARBA00022729"/>
    </source>
</evidence>
<feature type="region of interest" description="Disordered" evidence="2">
    <location>
        <begin position="63"/>
        <end position="86"/>
    </location>
</feature>
<keyword evidence="5" id="KW-0119">Carbohydrate metabolism</keyword>
<keyword evidence="5" id="KW-0326">Glycosidase</keyword>
<dbReference type="GeneID" id="41986032"/>
<protein>
    <submittedName>
        <fullName evidence="5">Endo-1,4-beta-xylanase D</fullName>
    </submittedName>
</protein>
<dbReference type="InterPro" id="IPR035971">
    <property type="entry name" value="CBD_sf"/>
</dbReference>
<dbReference type="InterPro" id="IPR000254">
    <property type="entry name" value="CBD"/>
</dbReference>
<keyword evidence="5" id="KW-0858">Xylan degradation</keyword>
<dbReference type="SUPFAM" id="SSF57180">
    <property type="entry name" value="Cellulose-binding domain"/>
    <property type="match status" value="1"/>
</dbReference>
<dbReference type="EMBL" id="QGMH01000113">
    <property type="protein sequence ID" value="TVY24914.1"/>
    <property type="molecule type" value="Genomic_DNA"/>
</dbReference>
<keyword evidence="1 3" id="KW-0732">Signal</keyword>
<dbReference type="GO" id="GO:0005576">
    <property type="term" value="C:extracellular region"/>
    <property type="evidence" value="ECO:0007669"/>
    <property type="project" value="InterPro"/>
</dbReference>
<gene>
    <name evidence="5" type="primary">XYLD</name>
    <name evidence="5" type="ORF">LHYA1_G005834</name>
</gene>
<evidence type="ECO:0000313" key="5">
    <source>
        <dbReference type="EMBL" id="TVY24914.1"/>
    </source>
</evidence>
<dbReference type="AlphaFoldDB" id="A0A8H8QY72"/>
<evidence type="ECO:0000313" key="6">
    <source>
        <dbReference type="Proteomes" id="UP000431533"/>
    </source>
</evidence>
<dbReference type="Pfam" id="PF00734">
    <property type="entry name" value="CBM_1"/>
    <property type="match status" value="1"/>
</dbReference>
<dbReference type="Proteomes" id="UP000431533">
    <property type="component" value="Unassembled WGS sequence"/>
</dbReference>
<name>A0A8H8QY72_9HELO</name>
<dbReference type="PROSITE" id="PS51164">
    <property type="entry name" value="CBM1_2"/>
    <property type="match status" value="1"/>
</dbReference>
<evidence type="ECO:0000256" key="2">
    <source>
        <dbReference type="SAM" id="MobiDB-lite"/>
    </source>
</evidence>
<accession>A0A8H8QY72</accession>
<keyword evidence="5" id="KW-0624">Polysaccharide degradation</keyword>
<reference evidence="5 6" key="1">
    <citation type="submission" date="2018-05" db="EMBL/GenBank/DDBJ databases">
        <title>Genome sequencing and assembly of the regulated plant pathogen Lachnellula willkommii and related sister species for the development of diagnostic species identification markers.</title>
        <authorList>
            <person name="Giroux E."/>
            <person name="Bilodeau G."/>
        </authorList>
    </citation>
    <scope>NUCLEOTIDE SEQUENCE [LARGE SCALE GENOMIC DNA]</scope>
    <source>
        <strain evidence="5 6">CBS 185.66</strain>
    </source>
</reference>
<keyword evidence="6" id="KW-1185">Reference proteome</keyword>
<evidence type="ECO:0000256" key="3">
    <source>
        <dbReference type="SAM" id="SignalP"/>
    </source>
</evidence>
<comment type="caution">
    <text evidence="5">The sequence shown here is derived from an EMBL/GenBank/DDBJ whole genome shotgun (WGS) entry which is preliminary data.</text>
</comment>
<evidence type="ECO:0000259" key="4">
    <source>
        <dbReference type="PROSITE" id="PS51164"/>
    </source>
</evidence>
<feature type="chain" id="PRO_5034195009" evidence="3">
    <location>
        <begin position="20"/>
        <end position="235"/>
    </location>
</feature>
<dbReference type="PROSITE" id="PS00562">
    <property type="entry name" value="CBM1_1"/>
    <property type="match status" value="1"/>
</dbReference>
<dbReference type="GO" id="GO:0016798">
    <property type="term" value="F:hydrolase activity, acting on glycosyl bonds"/>
    <property type="evidence" value="ECO:0007669"/>
    <property type="project" value="UniProtKB-KW"/>
</dbReference>